<keyword evidence="4" id="KW-1185">Reference proteome</keyword>
<dbReference type="InterPro" id="IPR027994">
    <property type="entry name" value="WxL_dom"/>
</dbReference>
<dbReference type="Proteomes" id="UP000065511">
    <property type="component" value="Chromosome"/>
</dbReference>
<dbReference type="EMBL" id="CP013614">
    <property type="protein sequence ID" value="ALS02679.1"/>
    <property type="molecule type" value="Genomic_DNA"/>
</dbReference>
<dbReference type="KEGG" id="ess:ATZ33_15230"/>
<feature type="domain" description="WxL" evidence="1">
    <location>
        <begin position="698"/>
        <end position="841"/>
    </location>
</feature>
<evidence type="ECO:0000313" key="3">
    <source>
        <dbReference type="EMBL" id="OJG89772.1"/>
    </source>
</evidence>
<dbReference type="AlphaFoldDB" id="A0A0S3KEE9"/>
<dbReference type="Pfam" id="PF13731">
    <property type="entry name" value="WxL"/>
    <property type="match status" value="1"/>
</dbReference>
<dbReference type="RefSeq" id="WP_071878618.1">
    <property type="nucleotide sequence ID" value="NZ_JXLC01000022.1"/>
</dbReference>
<evidence type="ECO:0000259" key="1">
    <source>
        <dbReference type="Pfam" id="PF13731"/>
    </source>
</evidence>
<evidence type="ECO:0000313" key="2">
    <source>
        <dbReference type="EMBL" id="ALS02679.1"/>
    </source>
</evidence>
<organism evidence="3 5">
    <name type="scientific">Enterococcus silesiacus</name>
    <dbReference type="NCBI Taxonomy" id="332949"/>
    <lineage>
        <taxon>Bacteria</taxon>
        <taxon>Bacillati</taxon>
        <taxon>Bacillota</taxon>
        <taxon>Bacilli</taxon>
        <taxon>Lactobacillales</taxon>
        <taxon>Enterococcaceae</taxon>
        <taxon>Enterococcus</taxon>
    </lineage>
</organism>
<gene>
    <name evidence="2" type="ORF">ATZ33_15230</name>
    <name evidence="3" type="ORF">RV15_GL001613</name>
</gene>
<name>A0A0S3KEE9_9ENTE</name>
<dbReference type="EMBL" id="JXLC01000022">
    <property type="protein sequence ID" value="OJG89772.1"/>
    <property type="molecule type" value="Genomic_DNA"/>
</dbReference>
<accession>A0A0S3KEE9</accession>
<proteinExistence type="predicted"/>
<reference evidence="3 5" key="1">
    <citation type="submission" date="2014-12" db="EMBL/GenBank/DDBJ databases">
        <title>Draft genome sequences of 29 type strains of Enterococci.</title>
        <authorList>
            <person name="Zhong Z."/>
            <person name="Sun Z."/>
            <person name="Liu W."/>
            <person name="Zhang W."/>
            <person name="Zhang H."/>
        </authorList>
    </citation>
    <scope>NUCLEOTIDE SEQUENCE [LARGE SCALE GENOMIC DNA]</scope>
    <source>
        <strain evidence="3 5">DSM 22801</strain>
    </source>
</reference>
<dbReference type="Proteomes" id="UP000183039">
    <property type="component" value="Unassembled WGS sequence"/>
</dbReference>
<protein>
    <recommendedName>
        <fullName evidence="1">WxL domain-containing protein</fullName>
    </recommendedName>
</protein>
<evidence type="ECO:0000313" key="4">
    <source>
        <dbReference type="Proteomes" id="UP000065511"/>
    </source>
</evidence>
<reference evidence="2 4" key="2">
    <citation type="submission" date="2015-12" db="EMBL/GenBank/DDBJ databases">
        <authorList>
            <person name="Lauer A."/>
            <person name="Humrighouse B."/>
            <person name="Loparev V."/>
            <person name="Shewmaker P.L."/>
            <person name="Whitney A.M."/>
            <person name="McLaughlin R.W."/>
        </authorList>
    </citation>
    <scope>NUCLEOTIDE SEQUENCE [LARGE SCALE GENOMIC DNA]</scope>
    <source>
        <strain evidence="2 4">LMG 23085</strain>
    </source>
</reference>
<sequence>MWRKFQTNIKFIFGVILFSSVIYGSTFVAEATTFGNEQLQNSGLLSELLTPLPRAGEDMDAIFRQIDDGESLEGWQQMLTNEPVEFPVAEQNNSAKRKYYMYFGSIDTKSADGTGGLSNKGQTIGSSAISAGQFQIVTKVAEGKQGGATGPTQTWMSYNYIQGLMGAESYALGLMKTPTGQMVTGSKYQFANSYEGSLTGNFRIQRLYQYPDPDAPKLRAYGIVYKSGVPAGAIRVTMTPISTNGKMKQGRVKADIRYQNLLAEEADYTFAYGVHSDLAGNHSNTPTYSLGNLEGLYVGVDGKTPSQLTPDNTPYRVYFWRDGYENQPKTMHPDYSYSSTPRSIFDYIGTNTGTGTATPAWNPYAPGMALEADPGRGMQIKDKYNHPVYAFKWDQLLLGQNSIGNIALDISVTEDGGVPQDPPELTLDKEKDFSTGEAYMLTGKWKDKDSSSVELFYSIDGKPAQSLSGTILNPNKGIDELFTINLDATDIPLGNHTITVYVRDKEGNESDVQVFKLIEPTPPIITLDQTEDKSLGVDYTLSGSFTDQESEQVTIWYQVDEQPAKATKTYPNTAINTALPYEFTIPAAEIPEGPHNIQVYAIDSEGKQSNVELFKLTEATANLIVEFVDENKNELNKSETIPGTVGVDKIDLTDKSKYNVASIISKLENDGYKLIDFPADQHEIILPAGGRVVQYVFEGQLRLVSAPELIQFGQQKYNAKVTRVNDPIYDKDLIVKDNRTSVGRWTLTAKLTKEMTSTTDPSAVLKNAVRYVYDGDEIIIGKDTALPIMVHDTLTKDPYNISDTWSGTQTGDGVKLEVNPGDVKKMGSYEGEILWELAATPVS</sequence>
<evidence type="ECO:0000313" key="5">
    <source>
        <dbReference type="Proteomes" id="UP000183039"/>
    </source>
</evidence>